<dbReference type="PANTHER" id="PTHR38011">
    <property type="entry name" value="DIHYDROFOLATE REDUCTASE FAMILY PROTEIN (AFU_ORTHOLOGUE AFUA_8G06820)"/>
    <property type="match status" value="1"/>
</dbReference>
<dbReference type="OrthoDB" id="2313602at2"/>
<proteinExistence type="predicted"/>
<gene>
    <name evidence="2" type="ORF">CC117_11160</name>
</gene>
<name>A0A1S1RB05_9ACTN</name>
<sequence>MRSLVYFVASTVDGFVAGPDGADPTGPGGFWPVPQDYLEHLTAEYPETLPGPARAALGITAPGTRFDTVLEGRRSYEIGLRAGLTNAFPHLRHLVFSRTLTTSPDRGVELVATDPAATVRELKRQDGRDIWLVGGGELAGTLYREIDELVVKLGPLTLGTGIPLFSHTAAFDPRTWELTDHTALRSGALFLTYRRSAP</sequence>
<dbReference type="Pfam" id="PF01872">
    <property type="entry name" value="RibD_C"/>
    <property type="match status" value="1"/>
</dbReference>
<evidence type="ECO:0000259" key="1">
    <source>
        <dbReference type="Pfam" id="PF01872"/>
    </source>
</evidence>
<accession>A0A1S1RB05</accession>
<dbReference type="InterPro" id="IPR050765">
    <property type="entry name" value="Riboflavin_Biosynth_HTPR"/>
</dbReference>
<dbReference type="InterPro" id="IPR024072">
    <property type="entry name" value="DHFR-like_dom_sf"/>
</dbReference>
<protein>
    <submittedName>
        <fullName evidence="2">Deaminase</fullName>
    </submittedName>
</protein>
<reference evidence="3" key="1">
    <citation type="submission" date="2016-07" db="EMBL/GenBank/DDBJ databases">
        <title>Sequence Frankia sp. strain CcI1.17.</title>
        <authorList>
            <person name="Ghodhbane-Gtari F."/>
            <person name="Swanson E."/>
            <person name="Gueddou A."/>
            <person name="Morris K."/>
            <person name="Hezbri K."/>
            <person name="Ktari A."/>
            <person name="Nouioui I."/>
            <person name="Abebe-Akele F."/>
            <person name="Simpson S."/>
            <person name="Thomas K."/>
            <person name="Gtari M."/>
            <person name="Tisa L.S."/>
            <person name="Hurst S."/>
        </authorList>
    </citation>
    <scope>NUCLEOTIDE SEQUENCE [LARGE SCALE GENOMIC DNA]</scope>
    <source>
        <strain evidence="3">Cc1.17</strain>
    </source>
</reference>
<keyword evidence="3" id="KW-1185">Reference proteome</keyword>
<dbReference type="Proteomes" id="UP000179627">
    <property type="component" value="Unassembled WGS sequence"/>
</dbReference>
<dbReference type="EMBL" id="MBLM01000036">
    <property type="protein sequence ID" value="OHV43167.1"/>
    <property type="molecule type" value="Genomic_DNA"/>
</dbReference>
<dbReference type="Gene3D" id="3.40.430.10">
    <property type="entry name" value="Dihydrofolate Reductase, subunit A"/>
    <property type="match status" value="1"/>
</dbReference>
<dbReference type="PANTHER" id="PTHR38011:SF11">
    <property type="entry name" value="2,5-DIAMINO-6-RIBOSYLAMINO-4(3H)-PYRIMIDINONE 5'-PHOSPHATE REDUCTASE"/>
    <property type="match status" value="1"/>
</dbReference>
<dbReference type="RefSeq" id="WP_071082742.1">
    <property type="nucleotide sequence ID" value="NZ_MBLM01000036.1"/>
</dbReference>
<dbReference type="GO" id="GO:0008703">
    <property type="term" value="F:5-amino-6-(5-phosphoribosylamino)uracil reductase activity"/>
    <property type="evidence" value="ECO:0007669"/>
    <property type="project" value="InterPro"/>
</dbReference>
<dbReference type="InterPro" id="IPR002734">
    <property type="entry name" value="RibDG_C"/>
</dbReference>
<evidence type="ECO:0000313" key="3">
    <source>
        <dbReference type="Proteomes" id="UP000179627"/>
    </source>
</evidence>
<comment type="caution">
    <text evidence="2">The sequence shown here is derived from an EMBL/GenBank/DDBJ whole genome shotgun (WGS) entry which is preliminary data.</text>
</comment>
<dbReference type="GO" id="GO:0009231">
    <property type="term" value="P:riboflavin biosynthetic process"/>
    <property type="evidence" value="ECO:0007669"/>
    <property type="project" value="InterPro"/>
</dbReference>
<dbReference type="SUPFAM" id="SSF53597">
    <property type="entry name" value="Dihydrofolate reductase-like"/>
    <property type="match status" value="1"/>
</dbReference>
<organism evidence="2 3">
    <name type="scientific">Parafrankia colletiae</name>
    <dbReference type="NCBI Taxonomy" id="573497"/>
    <lineage>
        <taxon>Bacteria</taxon>
        <taxon>Bacillati</taxon>
        <taxon>Actinomycetota</taxon>
        <taxon>Actinomycetes</taxon>
        <taxon>Frankiales</taxon>
        <taxon>Frankiaceae</taxon>
        <taxon>Parafrankia</taxon>
    </lineage>
</organism>
<feature type="domain" description="Bacterial bifunctional deaminase-reductase C-terminal" evidence="1">
    <location>
        <begin position="90"/>
        <end position="188"/>
    </location>
</feature>
<dbReference type="AlphaFoldDB" id="A0A1S1RB05"/>
<evidence type="ECO:0000313" key="2">
    <source>
        <dbReference type="EMBL" id="OHV43167.1"/>
    </source>
</evidence>